<dbReference type="InterPro" id="IPR005131">
    <property type="entry name" value="Ser_deHydtase_bsu"/>
</dbReference>
<dbReference type="CDD" id="cd04879">
    <property type="entry name" value="ACT_3PGDH-like"/>
    <property type="match status" value="1"/>
</dbReference>
<comment type="pathway">
    <text evidence="2 11">Carbohydrate biosynthesis; gluconeogenesis.</text>
</comment>
<evidence type="ECO:0000313" key="14">
    <source>
        <dbReference type="EMBL" id="HIZ48957.1"/>
    </source>
</evidence>
<dbReference type="SUPFAM" id="SSF55021">
    <property type="entry name" value="ACT-like"/>
    <property type="match status" value="1"/>
</dbReference>
<accession>A0A9D2F4D0</accession>
<organism evidence="14 15">
    <name type="scientific">Candidatus Gemmiger excrementavium</name>
    <dbReference type="NCBI Taxonomy" id="2838608"/>
    <lineage>
        <taxon>Bacteria</taxon>
        <taxon>Bacillati</taxon>
        <taxon>Bacillota</taxon>
        <taxon>Clostridia</taxon>
        <taxon>Eubacteriales</taxon>
        <taxon>Gemmiger</taxon>
    </lineage>
</organism>
<dbReference type="InterPro" id="IPR054480">
    <property type="entry name" value="AHAS_small-like_ACT"/>
</dbReference>
<proteinExistence type="inferred from homology"/>
<dbReference type="Gene3D" id="3.30.1330.90">
    <property type="entry name" value="D-3-phosphoglycerate dehydrogenase, domain 3"/>
    <property type="match status" value="1"/>
</dbReference>
<gene>
    <name evidence="14" type="primary">sdaAB</name>
    <name evidence="14" type="ORF">H9810_09575</name>
</gene>
<dbReference type="InterPro" id="IPR002912">
    <property type="entry name" value="ACT_dom"/>
</dbReference>
<evidence type="ECO:0000256" key="6">
    <source>
        <dbReference type="ARBA" id="ARBA00022723"/>
    </source>
</evidence>
<evidence type="ECO:0000256" key="12">
    <source>
        <dbReference type="RuleBase" id="RU366059"/>
    </source>
</evidence>
<keyword evidence="5 11" id="KW-0004">4Fe-4S</keyword>
<evidence type="ECO:0000256" key="3">
    <source>
        <dbReference type="ARBA" id="ARBA00008636"/>
    </source>
</evidence>
<feature type="domain" description="ACT" evidence="13">
    <location>
        <begin position="146"/>
        <end position="221"/>
    </location>
</feature>
<dbReference type="InterPro" id="IPR051318">
    <property type="entry name" value="Fe-S_L-Ser"/>
</dbReference>
<keyword evidence="6 11" id="KW-0479">Metal-binding</keyword>
<dbReference type="Pfam" id="PF22629">
    <property type="entry name" value="ACT_AHAS_ss"/>
    <property type="match status" value="1"/>
</dbReference>
<dbReference type="SUPFAM" id="SSF143548">
    <property type="entry name" value="Serine metabolism enzymes domain"/>
    <property type="match status" value="1"/>
</dbReference>
<comment type="caution">
    <text evidence="14">The sequence shown here is derived from an EMBL/GenBank/DDBJ whole genome shotgun (WGS) entry which is preliminary data.</text>
</comment>
<evidence type="ECO:0000256" key="7">
    <source>
        <dbReference type="ARBA" id="ARBA00023004"/>
    </source>
</evidence>
<keyword evidence="8 11" id="KW-0411">Iron-sulfur</keyword>
<comment type="similarity">
    <text evidence="3 11 12">Belongs to the iron-sulfur dependent L-serine dehydratase family.</text>
</comment>
<dbReference type="GO" id="GO:0003941">
    <property type="term" value="F:L-serine ammonia-lyase activity"/>
    <property type="evidence" value="ECO:0007669"/>
    <property type="project" value="UniProtKB-UniRule"/>
</dbReference>
<dbReference type="PROSITE" id="PS51671">
    <property type="entry name" value="ACT"/>
    <property type="match status" value="1"/>
</dbReference>
<comment type="catalytic activity">
    <reaction evidence="10 11 12">
        <text>L-serine = pyruvate + NH4(+)</text>
        <dbReference type="Rhea" id="RHEA:19169"/>
        <dbReference type="ChEBI" id="CHEBI:15361"/>
        <dbReference type="ChEBI" id="CHEBI:28938"/>
        <dbReference type="ChEBI" id="CHEBI:33384"/>
        <dbReference type="EC" id="4.3.1.17"/>
    </reaction>
</comment>
<protein>
    <recommendedName>
        <fullName evidence="11">L-serine deaminase</fullName>
    </recommendedName>
</protein>
<keyword evidence="7 11" id="KW-0408">Iron</keyword>
<dbReference type="EMBL" id="DXBO01000136">
    <property type="protein sequence ID" value="HIZ48957.1"/>
    <property type="molecule type" value="Genomic_DNA"/>
</dbReference>
<dbReference type="InterPro" id="IPR004643">
    <property type="entry name" value="Fe-S_L-Ser_bsu"/>
</dbReference>
<dbReference type="Gene3D" id="3.30.70.260">
    <property type="match status" value="1"/>
</dbReference>
<dbReference type="InterPro" id="IPR029009">
    <property type="entry name" value="ASB_dom_sf"/>
</dbReference>
<dbReference type="PANTHER" id="PTHR30182">
    <property type="entry name" value="L-SERINE DEHYDRATASE"/>
    <property type="match status" value="1"/>
</dbReference>
<dbReference type="PANTHER" id="PTHR30182:SF12">
    <property type="entry name" value="L-SERINE DEHYDRATASE, BETA CHAIN-RELATED"/>
    <property type="match status" value="1"/>
</dbReference>
<evidence type="ECO:0000256" key="10">
    <source>
        <dbReference type="ARBA" id="ARBA00049406"/>
    </source>
</evidence>
<name>A0A9D2F4D0_9FIRM</name>
<keyword evidence="4 11" id="KW-0312">Gluconeogenesis</keyword>
<reference evidence="14" key="2">
    <citation type="submission" date="2021-04" db="EMBL/GenBank/DDBJ databases">
        <authorList>
            <person name="Gilroy R."/>
        </authorList>
    </citation>
    <scope>NUCLEOTIDE SEQUENCE</scope>
    <source>
        <strain evidence="14">3436</strain>
    </source>
</reference>
<keyword evidence="9 11" id="KW-0456">Lyase</keyword>
<dbReference type="GO" id="GO:0006094">
    <property type="term" value="P:gluconeogenesis"/>
    <property type="evidence" value="ECO:0007669"/>
    <property type="project" value="UniProtKB-UniRule"/>
</dbReference>
<dbReference type="GO" id="GO:0046872">
    <property type="term" value="F:metal ion binding"/>
    <property type="evidence" value="ECO:0007669"/>
    <property type="project" value="UniProtKB-UniRule"/>
</dbReference>
<evidence type="ECO:0000259" key="13">
    <source>
        <dbReference type="PROSITE" id="PS51671"/>
    </source>
</evidence>
<reference evidence="14" key="1">
    <citation type="journal article" date="2021" name="PeerJ">
        <title>Extensive microbial diversity within the chicken gut microbiome revealed by metagenomics and culture.</title>
        <authorList>
            <person name="Gilroy R."/>
            <person name="Ravi A."/>
            <person name="Getino M."/>
            <person name="Pursley I."/>
            <person name="Horton D.L."/>
            <person name="Alikhan N.F."/>
            <person name="Baker D."/>
            <person name="Gharbi K."/>
            <person name="Hall N."/>
            <person name="Watson M."/>
            <person name="Adriaenssens E.M."/>
            <person name="Foster-Nyarko E."/>
            <person name="Jarju S."/>
            <person name="Secka A."/>
            <person name="Antonio M."/>
            <person name="Oren A."/>
            <person name="Chaudhuri R.R."/>
            <person name="La Ragione R."/>
            <person name="Hildebrand F."/>
            <person name="Pallen M.J."/>
        </authorList>
    </citation>
    <scope>NUCLEOTIDE SEQUENCE</scope>
    <source>
        <strain evidence="14">3436</strain>
    </source>
</reference>
<dbReference type="PIRSF" id="PIRSF036692">
    <property type="entry name" value="SDH_B"/>
    <property type="match status" value="1"/>
</dbReference>
<dbReference type="Pfam" id="PF03315">
    <property type="entry name" value="SDH_beta"/>
    <property type="match status" value="1"/>
</dbReference>
<evidence type="ECO:0000256" key="1">
    <source>
        <dbReference type="ARBA" id="ARBA00001966"/>
    </source>
</evidence>
<dbReference type="Proteomes" id="UP000824031">
    <property type="component" value="Unassembled WGS sequence"/>
</dbReference>
<dbReference type="InterPro" id="IPR045865">
    <property type="entry name" value="ACT-like_dom_sf"/>
</dbReference>
<evidence type="ECO:0000256" key="2">
    <source>
        <dbReference type="ARBA" id="ARBA00004742"/>
    </source>
</evidence>
<dbReference type="NCBIfam" id="TIGR00719">
    <property type="entry name" value="sda_beta"/>
    <property type="match status" value="1"/>
</dbReference>
<evidence type="ECO:0000313" key="15">
    <source>
        <dbReference type="Proteomes" id="UP000824031"/>
    </source>
</evidence>
<comment type="cofactor">
    <cofactor evidence="1 12">
        <name>[4Fe-4S] cluster</name>
        <dbReference type="ChEBI" id="CHEBI:49883"/>
    </cofactor>
</comment>
<dbReference type="AlphaFoldDB" id="A0A9D2F4D0"/>
<evidence type="ECO:0000256" key="9">
    <source>
        <dbReference type="ARBA" id="ARBA00023239"/>
    </source>
</evidence>
<evidence type="ECO:0000256" key="11">
    <source>
        <dbReference type="PIRNR" id="PIRNR036692"/>
    </source>
</evidence>
<evidence type="ECO:0000256" key="4">
    <source>
        <dbReference type="ARBA" id="ARBA00022432"/>
    </source>
</evidence>
<sequence>MNAFDIIGPVMIGPSSSHTAGAARIGRIARLLLGEEPAAAHIVLHGSFAKTYKGHGTDKALIAGILGMEPDDARLRFSPQIAAGQGLDIQITTADLPDAHPNTAQLTLTGRSGAAVTVRGASVGGGNILIDTLDGMPVRISGQNPCLVVQHRDRPGVIAQVTDLLAERGVNICNFSLSRRNKGGLAVMTIEMDGGPDECLTRQVSALPDVLGAVLLRTPGD</sequence>
<evidence type="ECO:0000256" key="8">
    <source>
        <dbReference type="ARBA" id="ARBA00023014"/>
    </source>
</evidence>
<dbReference type="GO" id="GO:0051539">
    <property type="term" value="F:4 iron, 4 sulfur cluster binding"/>
    <property type="evidence" value="ECO:0007669"/>
    <property type="project" value="UniProtKB-UniRule"/>
</dbReference>
<evidence type="ECO:0000256" key="5">
    <source>
        <dbReference type="ARBA" id="ARBA00022485"/>
    </source>
</evidence>